<feature type="domain" description="FAD dependent oxidoreductase" evidence="2">
    <location>
        <begin position="36"/>
        <end position="395"/>
    </location>
</feature>
<dbReference type="AlphaFoldDB" id="A0A4P7PIN2"/>
<organism evidence="3 4">
    <name type="scientific">Pseudomonas viciae</name>
    <dbReference type="NCBI Taxonomy" id="2505979"/>
    <lineage>
        <taxon>Bacteria</taxon>
        <taxon>Pseudomonadati</taxon>
        <taxon>Pseudomonadota</taxon>
        <taxon>Gammaproteobacteria</taxon>
        <taxon>Pseudomonadales</taxon>
        <taxon>Pseudomonadaceae</taxon>
        <taxon>Pseudomonas</taxon>
    </lineage>
</organism>
<dbReference type="PANTHER" id="PTHR13847:SF281">
    <property type="entry name" value="FAD DEPENDENT OXIDOREDUCTASE DOMAIN-CONTAINING PROTEIN"/>
    <property type="match status" value="1"/>
</dbReference>
<dbReference type="GO" id="GO:0005737">
    <property type="term" value="C:cytoplasm"/>
    <property type="evidence" value="ECO:0007669"/>
    <property type="project" value="TreeGrafter"/>
</dbReference>
<dbReference type="PANTHER" id="PTHR13847">
    <property type="entry name" value="SARCOSINE DEHYDROGENASE-RELATED"/>
    <property type="match status" value="1"/>
</dbReference>
<dbReference type="GO" id="GO:0016491">
    <property type="term" value="F:oxidoreductase activity"/>
    <property type="evidence" value="ECO:0007669"/>
    <property type="project" value="UniProtKB-KW"/>
</dbReference>
<evidence type="ECO:0000256" key="1">
    <source>
        <dbReference type="ARBA" id="ARBA00023002"/>
    </source>
</evidence>
<keyword evidence="1" id="KW-0560">Oxidoreductase</keyword>
<dbReference type="OrthoDB" id="311718at2"/>
<dbReference type="Gene3D" id="3.30.9.10">
    <property type="entry name" value="D-Amino Acid Oxidase, subunit A, domain 2"/>
    <property type="match status" value="1"/>
</dbReference>
<dbReference type="RefSeq" id="WP_135846110.1">
    <property type="nucleotide sequence ID" value="NZ_CP035088.1"/>
</dbReference>
<protein>
    <submittedName>
        <fullName evidence="3">FAD-binding oxidoreductase</fullName>
    </submittedName>
</protein>
<dbReference type="InterPro" id="IPR006076">
    <property type="entry name" value="FAD-dep_OxRdtase"/>
</dbReference>
<evidence type="ECO:0000313" key="4">
    <source>
        <dbReference type="Proteomes" id="UP000296468"/>
    </source>
</evidence>
<dbReference type="Proteomes" id="UP000296468">
    <property type="component" value="Chromosome"/>
</dbReference>
<dbReference type="InterPro" id="IPR036188">
    <property type="entry name" value="FAD/NAD-bd_sf"/>
</dbReference>
<reference evidence="3 4" key="1">
    <citation type="journal article" date="2019" name="Front. Microbiol.">
        <title>In silico and Genetic Analyses of Cyclic Lipopeptide Synthetic Gene Clusters in Pseudomonas sp. 11K1.</title>
        <authorList>
            <person name="Zhao H."/>
            <person name="Liu Y.P."/>
            <person name="Zhang L.Q."/>
        </authorList>
    </citation>
    <scope>NUCLEOTIDE SEQUENCE [LARGE SCALE GENOMIC DNA]</scope>
    <source>
        <strain evidence="3 4">11K1</strain>
    </source>
</reference>
<proteinExistence type="predicted"/>
<dbReference type="EMBL" id="CP035088">
    <property type="protein sequence ID" value="QBZ90599.1"/>
    <property type="molecule type" value="Genomic_DNA"/>
</dbReference>
<evidence type="ECO:0000313" key="3">
    <source>
        <dbReference type="EMBL" id="QBZ90599.1"/>
    </source>
</evidence>
<dbReference type="Pfam" id="PF01266">
    <property type="entry name" value="DAO"/>
    <property type="match status" value="1"/>
</dbReference>
<dbReference type="SUPFAM" id="SSF51905">
    <property type="entry name" value="FAD/NAD(P)-binding domain"/>
    <property type="match status" value="1"/>
</dbReference>
<evidence type="ECO:0000259" key="2">
    <source>
        <dbReference type="Pfam" id="PF01266"/>
    </source>
</evidence>
<gene>
    <name evidence="3" type="ORF">EPZ47_18380</name>
</gene>
<name>A0A4P7PIN2_9PSED</name>
<accession>A0A4P7PIN2</accession>
<dbReference type="Gene3D" id="3.50.50.60">
    <property type="entry name" value="FAD/NAD(P)-binding domain"/>
    <property type="match status" value="1"/>
</dbReference>
<sequence>MYVADKFPKNSSLSAWVAMLPTRVPTLPLEGAVTADVAIIGAGFAGLSAARRLSQLDSTLRVAILEAGVVAEGATGRNSGFIIDLPHEVSSEDFGGSSTDRARRDITLYRTAIGLATDMAQEHGWGRDIIDPCGRYSVAISQKGDAHIKAYARQLQGLNEAHEVLDAKGIHAVTGSQLYTSGLYLPGTVMVQPAAYIRAVADSLRNPITLYENSAVRSFDKQPGGWSLKTSKGTVTAKRIILANNGHAQSFGLFPGQLLHVFTYASMSEPFDPRRLSGKRDWAATPALPMGTTVRRVSGAEGDRILIRSRYSYHAGLEINEGHVRSAGRVHDGKFVDRFPGLAGVKMQYRWGGPMALTWNSVPIFGEIEPGLFVACACNGLGASKSTAAGIAAAEAAVGLKSQLVEIFSNYDSPKNLPPQPFLSIGAKADLRLREWRAGRE</sequence>
<dbReference type="KEGG" id="pvk:EPZ47_18380"/>